<organism evidence="2 3">
    <name type="scientific">Monascus purpureus</name>
    <name type="common">Red mold</name>
    <name type="synonym">Monascus anka</name>
    <dbReference type="NCBI Taxonomy" id="5098"/>
    <lineage>
        <taxon>Eukaryota</taxon>
        <taxon>Fungi</taxon>
        <taxon>Dikarya</taxon>
        <taxon>Ascomycota</taxon>
        <taxon>Pezizomycotina</taxon>
        <taxon>Eurotiomycetes</taxon>
        <taxon>Eurotiomycetidae</taxon>
        <taxon>Eurotiales</taxon>
        <taxon>Aspergillaceae</taxon>
        <taxon>Monascus</taxon>
    </lineage>
</organism>
<comment type="caution">
    <text evidence="2">The sequence shown here is derived from an EMBL/GenBank/DDBJ whole genome shotgun (WGS) entry which is preliminary data.</text>
</comment>
<dbReference type="OrthoDB" id="5296805at2759"/>
<feature type="compositionally biased region" description="Basic and acidic residues" evidence="1">
    <location>
        <begin position="215"/>
        <end position="234"/>
    </location>
</feature>
<dbReference type="EMBL" id="VIFY01000080">
    <property type="protein sequence ID" value="TQB71525.1"/>
    <property type="molecule type" value="Genomic_DNA"/>
</dbReference>
<feature type="region of interest" description="Disordered" evidence="1">
    <location>
        <begin position="130"/>
        <end position="246"/>
    </location>
</feature>
<feature type="compositionally biased region" description="Basic residues" evidence="1">
    <location>
        <begin position="199"/>
        <end position="208"/>
    </location>
</feature>
<evidence type="ECO:0000313" key="2">
    <source>
        <dbReference type="EMBL" id="TQB71525.1"/>
    </source>
</evidence>
<feature type="compositionally biased region" description="Basic and acidic residues" evidence="1">
    <location>
        <begin position="330"/>
        <end position="342"/>
    </location>
</feature>
<proteinExistence type="predicted"/>
<reference evidence="2 3" key="1">
    <citation type="submission" date="2019-06" db="EMBL/GenBank/DDBJ databases">
        <title>Wine fermentation using esterase from Monascus purpureus.</title>
        <authorList>
            <person name="Geng C."/>
            <person name="Zhang Y."/>
        </authorList>
    </citation>
    <scope>NUCLEOTIDE SEQUENCE [LARGE SCALE GENOMIC DNA]</scope>
    <source>
        <strain evidence="2">HQ1</strain>
    </source>
</reference>
<feature type="compositionally biased region" description="Low complexity" evidence="1">
    <location>
        <begin position="236"/>
        <end position="245"/>
    </location>
</feature>
<evidence type="ECO:0000313" key="3">
    <source>
        <dbReference type="Proteomes" id="UP000319663"/>
    </source>
</evidence>
<sequence>MTLSKNLNHHRKTADLARKVDDLARRYLNPKHPTPILREIIRVPEQFTLLVDAITRQVSLIKCRSSSFEDGQVSIYDKALLWLTGMGTDPTNLGALEFYLTEFIGVVPICSLPEGKRAVESHTKLHGIITKKYHEDHNAAKPVISEERSHRRTISAASSHKHRHDRDEKRAPDNQVKLQDPPTRYHGSKKFSHSVTSARRSHQRRRSSSRLTVSVHEENRHHGYDHEDKGRPRTESSLSASSSDSRVQEKIERILAVYTRAKDEYYEAGSSDIADKLSVARFLRDTAENALSYLSLNGHSDHPSIPELEHFFQLARDKATELSGGRKRRFDADDVARPEEKRREKRSRRLRDSYRPS</sequence>
<keyword evidence="3" id="KW-1185">Reference proteome</keyword>
<feature type="compositionally biased region" description="Basic and acidic residues" evidence="1">
    <location>
        <begin position="132"/>
        <end position="149"/>
    </location>
</feature>
<dbReference type="AlphaFoldDB" id="A0A507QU71"/>
<accession>A0A507QU71</accession>
<protein>
    <submittedName>
        <fullName evidence="2">Uncharacterized protein</fullName>
    </submittedName>
</protein>
<name>A0A507QU71_MONPU</name>
<evidence type="ECO:0000256" key="1">
    <source>
        <dbReference type="SAM" id="MobiDB-lite"/>
    </source>
</evidence>
<feature type="region of interest" description="Disordered" evidence="1">
    <location>
        <begin position="323"/>
        <end position="357"/>
    </location>
</feature>
<gene>
    <name evidence="2" type="ORF">MPDQ_007566</name>
</gene>
<dbReference type="Proteomes" id="UP000319663">
    <property type="component" value="Unassembled WGS sequence"/>
</dbReference>